<dbReference type="EMBL" id="JAACJL010000045">
    <property type="protein sequence ID" value="KAF4613463.1"/>
    <property type="molecule type" value="Genomic_DNA"/>
</dbReference>
<gene>
    <name evidence="1" type="ORF">D9613_008123</name>
</gene>
<dbReference type="Gene3D" id="1.10.510.10">
    <property type="entry name" value="Transferase(Phosphotransferase) domain 1"/>
    <property type="match status" value="1"/>
</dbReference>
<evidence type="ECO:0000313" key="2">
    <source>
        <dbReference type="Proteomes" id="UP000521872"/>
    </source>
</evidence>
<protein>
    <recommendedName>
        <fullName evidence="3">Protein kinase domain-containing protein</fullName>
    </recommendedName>
</protein>
<proteinExistence type="predicted"/>
<evidence type="ECO:0000313" key="1">
    <source>
        <dbReference type="EMBL" id="KAF4613463.1"/>
    </source>
</evidence>
<dbReference type="Proteomes" id="UP000521872">
    <property type="component" value="Unassembled WGS sequence"/>
</dbReference>
<dbReference type="AlphaFoldDB" id="A0A8H4QM24"/>
<sequence length="194" mass="22397">MLEFLRDMCWGNLMLDTSKTIPNGHHFSDWSTEDGLRKPIQWKERWKVRPNQYHIIDFGISVRCPPEATGVVGFGVWGQDRSVPEMTGGTAVFDPFKTDIYQLGNVFKQCIERYDGLGRFSPLADWMTSKDPAARPTISEAVQMCKQVIRKTERSWRMSKRIWRADASAYLQEALPLKLKLMIEDILAEIRANN</sequence>
<dbReference type="SUPFAM" id="SSF56112">
    <property type="entry name" value="Protein kinase-like (PK-like)"/>
    <property type="match status" value="1"/>
</dbReference>
<keyword evidence="2" id="KW-1185">Reference proteome</keyword>
<reference evidence="1 2" key="1">
    <citation type="submission" date="2019-12" db="EMBL/GenBank/DDBJ databases">
        <authorList>
            <person name="Floudas D."/>
            <person name="Bentzer J."/>
            <person name="Ahren D."/>
            <person name="Johansson T."/>
            <person name="Persson P."/>
            <person name="Tunlid A."/>
        </authorList>
    </citation>
    <scope>NUCLEOTIDE SEQUENCE [LARGE SCALE GENOMIC DNA]</scope>
    <source>
        <strain evidence="1 2">CBS 102.39</strain>
    </source>
</reference>
<accession>A0A8H4QM24</accession>
<dbReference type="InterPro" id="IPR011009">
    <property type="entry name" value="Kinase-like_dom_sf"/>
</dbReference>
<evidence type="ECO:0008006" key="3">
    <source>
        <dbReference type="Google" id="ProtNLM"/>
    </source>
</evidence>
<organism evidence="1 2">
    <name type="scientific">Agrocybe pediades</name>
    <dbReference type="NCBI Taxonomy" id="84607"/>
    <lineage>
        <taxon>Eukaryota</taxon>
        <taxon>Fungi</taxon>
        <taxon>Dikarya</taxon>
        <taxon>Basidiomycota</taxon>
        <taxon>Agaricomycotina</taxon>
        <taxon>Agaricomycetes</taxon>
        <taxon>Agaricomycetidae</taxon>
        <taxon>Agaricales</taxon>
        <taxon>Agaricineae</taxon>
        <taxon>Strophariaceae</taxon>
        <taxon>Agrocybe</taxon>
    </lineage>
</organism>
<name>A0A8H4QM24_9AGAR</name>
<comment type="caution">
    <text evidence="1">The sequence shown here is derived from an EMBL/GenBank/DDBJ whole genome shotgun (WGS) entry which is preliminary data.</text>
</comment>